<dbReference type="Pfam" id="PF10510">
    <property type="entry name" value="PIG-S"/>
    <property type="match status" value="1"/>
</dbReference>
<dbReference type="UniPathway" id="UPA00196"/>
<dbReference type="GO" id="GO:0006506">
    <property type="term" value="P:GPI anchor biosynthetic process"/>
    <property type="evidence" value="ECO:0007669"/>
    <property type="project" value="UniProtKB-UniPathway"/>
</dbReference>
<evidence type="ECO:0000313" key="13">
    <source>
        <dbReference type="EMBL" id="CEH17002.1"/>
    </source>
</evidence>
<dbReference type="OrthoDB" id="28748at2759"/>
<evidence type="ECO:0000256" key="9">
    <source>
        <dbReference type="ARBA" id="ARBA00023180"/>
    </source>
</evidence>
<dbReference type="PANTHER" id="PTHR21072:SF13">
    <property type="entry name" value="GPI TRANSAMIDASE COMPONENT PIG-S"/>
    <property type="match status" value="1"/>
</dbReference>
<protein>
    <submittedName>
        <fullName evidence="13">GPI transamidase complex, GPI17/PIG-S component, involved in glycosylphosphatidylinositol anchor biosynthesis</fullName>
    </submittedName>
</protein>
<feature type="transmembrane region" description="Helical" evidence="12">
    <location>
        <begin position="12"/>
        <end position="31"/>
    </location>
</feature>
<dbReference type="GO" id="GO:0042765">
    <property type="term" value="C:GPI-anchor transamidase complex"/>
    <property type="evidence" value="ECO:0007669"/>
    <property type="project" value="InterPro"/>
</dbReference>
<reference evidence="13 14" key="1">
    <citation type="submission" date="2014-09" db="EMBL/GenBank/DDBJ databases">
        <authorList>
            <person name="Magalhaes I.L.F."/>
            <person name="Oliveira U."/>
            <person name="Santos F.R."/>
            <person name="Vidigal T.H.D.A."/>
            <person name="Brescovit A.D."/>
            <person name="Santos A.J."/>
        </authorList>
    </citation>
    <scope>NUCLEOTIDE SEQUENCE [LARGE SCALE GENOMIC DNA]</scope>
</reference>
<evidence type="ECO:0000256" key="10">
    <source>
        <dbReference type="SAM" id="Coils"/>
    </source>
</evidence>
<evidence type="ECO:0000256" key="3">
    <source>
        <dbReference type="ARBA" id="ARBA00005316"/>
    </source>
</evidence>
<evidence type="ECO:0000313" key="14">
    <source>
        <dbReference type="Proteomes" id="UP000054845"/>
    </source>
</evidence>
<feature type="coiled-coil region" evidence="10">
    <location>
        <begin position="630"/>
        <end position="657"/>
    </location>
</feature>
<evidence type="ECO:0000256" key="4">
    <source>
        <dbReference type="ARBA" id="ARBA00022502"/>
    </source>
</evidence>
<dbReference type="AlphaFoldDB" id="A0A0N7LAM5"/>
<evidence type="ECO:0000256" key="12">
    <source>
        <dbReference type="SAM" id="Phobius"/>
    </source>
</evidence>
<dbReference type="STRING" id="401625.A0A0N7LAM5"/>
<evidence type="ECO:0000256" key="11">
    <source>
        <dbReference type="SAM" id="MobiDB-lite"/>
    </source>
</evidence>
<dbReference type="PANTHER" id="PTHR21072">
    <property type="entry name" value="GPI TRANSAMIDASE COMPONENT PIG-S"/>
    <property type="match status" value="1"/>
</dbReference>
<comment type="similarity">
    <text evidence="3">Belongs to the PIGS family.</text>
</comment>
<organism evidence="13 14">
    <name type="scientific">Ceraceosorus bombacis</name>
    <dbReference type="NCBI Taxonomy" id="401625"/>
    <lineage>
        <taxon>Eukaryota</taxon>
        <taxon>Fungi</taxon>
        <taxon>Dikarya</taxon>
        <taxon>Basidiomycota</taxon>
        <taxon>Ustilaginomycotina</taxon>
        <taxon>Exobasidiomycetes</taxon>
        <taxon>Ceraceosorales</taxon>
        <taxon>Ceraceosoraceae</taxon>
        <taxon>Ceraceosorus</taxon>
    </lineage>
</organism>
<proteinExistence type="inferred from homology"/>
<dbReference type="InterPro" id="IPR019540">
    <property type="entry name" value="PtdIno-glycan_biosynth_class_S"/>
</dbReference>
<sequence>MASFQTWHKRSAILLAFWTAVVLSLPAWWYLTSIQRLALPQERVQDWVQRGHCPIRIPLAIVVEVGVGGEAGQSASASASAHALRHELATLLHSTRTPTPNCEQVMQVQVVAEGEAQPAQAQISHQHGSAHLITLSLSASAPLSLANDLASSSSSSTASIADQAHAIHQAICKLLQLEAIPTSISAREIPYSRRVRTVWHLLNEDASVSRASNHTSYSGLRGWDAQALNHALIRHIGPIAHHLDAIHDIATESQVKWYAPLDFQPVEMHVPGESVPEVLATVAQAQRQQRDHQSADDDDQVTRDASTQDEASKARDSDESADAESLPSEEQQQLVTGIALPELPQPKKVHLITPDDLTVFVNSAAWGLSSPSPAGEYEFPSAPWTKRLEEAQEHAWGSEELEEERTLHFVLFVAAPHHRPLLIQTHNSTAASNSSGFLLPQWGGVFLHNIAEVQAASDVGDALAPALGSDDLDPAMRVFASQLRALLGLRIPISPRGSTQGQREARIAVARQALLRRRIAETAREAVRTLDGIIKLTHKIENLGIGPRVRDDVMSALDALDQLEMEFRLQDSSAGSTSERLSRALSHSRRAASHASRAFFNRDMLALLYFPAEHKYAVYTPLFGPVAVPLLVALARLAKERRKARSAEKEKEKESSKKER</sequence>
<feature type="transmembrane region" description="Helical" evidence="12">
    <location>
        <begin position="616"/>
        <end position="635"/>
    </location>
</feature>
<keyword evidence="6" id="KW-0256">Endoplasmic reticulum</keyword>
<comment type="pathway">
    <text evidence="2">Glycolipid biosynthesis; glycosylphosphatidylinositol-anchor biosynthesis.</text>
</comment>
<keyword evidence="4" id="KW-0337">GPI-anchor biosynthesis</keyword>
<evidence type="ECO:0000256" key="8">
    <source>
        <dbReference type="ARBA" id="ARBA00023136"/>
    </source>
</evidence>
<evidence type="ECO:0000256" key="5">
    <source>
        <dbReference type="ARBA" id="ARBA00022692"/>
    </source>
</evidence>
<accession>A0A0N7LAM5</accession>
<keyword evidence="10" id="KW-0175">Coiled coil</keyword>
<dbReference type="EMBL" id="CCYA01000254">
    <property type="protein sequence ID" value="CEH17002.1"/>
    <property type="molecule type" value="Genomic_DNA"/>
</dbReference>
<evidence type="ECO:0000256" key="6">
    <source>
        <dbReference type="ARBA" id="ARBA00022824"/>
    </source>
</evidence>
<keyword evidence="7 12" id="KW-1133">Transmembrane helix</keyword>
<keyword evidence="14" id="KW-1185">Reference proteome</keyword>
<feature type="region of interest" description="Disordered" evidence="11">
    <location>
        <begin position="283"/>
        <end position="332"/>
    </location>
</feature>
<evidence type="ECO:0000256" key="7">
    <source>
        <dbReference type="ARBA" id="ARBA00022989"/>
    </source>
</evidence>
<dbReference type="GO" id="GO:0016255">
    <property type="term" value="P:attachment of GPI anchor to protein"/>
    <property type="evidence" value="ECO:0007669"/>
    <property type="project" value="InterPro"/>
</dbReference>
<evidence type="ECO:0000256" key="2">
    <source>
        <dbReference type="ARBA" id="ARBA00004687"/>
    </source>
</evidence>
<name>A0A0N7LAM5_9BASI</name>
<keyword evidence="5 12" id="KW-0812">Transmembrane</keyword>
<keyword evidence="8 12" id="KW-0472">Membrane</keyword>
<evidence type="ECO:0000256" key="1">
    <source>
        <dbReference type="ARBA" id="ARBA00004477"/>
    </source>
</evidence>
<comment type="subcellular location">
    <subcellularLocation>
        <location evidence="1">Endoplasmic reticulum membrane</location>
        <topology evidence="1">Multi-pass membrane protein</topology>
    </subcellularLocation>
</comment>
<keyword evidence="9" id="KW-0325">Glycoprotein</keyword>
<dbReference type="Proteomes" id="UP000054845">
    <property type="component" value="Unassembled WGS sequence"/>
</dbReference>